<dbReference type="Proteomes" id="UP001305414">
    <property type="component" value="Unassembled WGS sequence"/>
</dbReference>
<dbReference type="PANTHER" id="PTHR36978">
    <property type="entry name" value="P-LOOP CONTAINING NUCLEOTIDE TRIPHOSPHATE HYDROLASE"/>
    <property type="match status" value="1"/>
</dbReference>
<dbReference type="SUPFAM" id="SSF52540">
    <property type="entry name" value="P-loop containing nucleoside triphosphate hydrolases"/>
    <property type="match status" value="1"/>
</dbReference>
<dbReference type="Gene3D" id="3.40.50.300">
    <property type="entry name" value="P-loop containing nucleotide triphosphate hydrolases"/>
    <property type="match status" value="1"/>
</dbReference>
<accession>A0AAN7UCQ7</accession>
<dbReference type="AlphaFoldDB" id="A0AAN7UCQ7"/>
<keyword evidence="2" id="KW-1185">Reference proteome</keyword>
<evidence type="ECO:0008006" key="3">
    <source>
        <dbReference type="Google" id="ProtNLM"/>
    </source>
</evidence>
<reference evidence="1 2" key="1">
    <citation type="submission" date="2023-10" db="EMBL/GenBank/DDBJ databases">
        <title>Draft genome sequence of Xylaria bambusicola isolate GMP-LS, the root and basal stem rot pathogen of sugarcane in Indonesia.</title>
        <authorList>
            <person name="Selvaraj P."/>
            <person name="Muralishankar V."/>
            <person name="Muruganantham S."/>
            <person name="Sp S."/>
            <person name="Haryani S."/>
            <person name="Lau K.J.X."/>
            <person name="Naqvi N.I."/>
        </authorList>
    </citation>
    <scope>NUCLEOTIDE SEQUENCE [LARGE SCALE GENOMIC DNA]</scope>
    <source>
        <strain evidence="1">GMP-LS</strain>
    </source>
</reference>
<dbReference type="EMBL" id="JAWHQM010000002">
    <property type="protein sequence ID" value="KAK5625848.1"/>
    <property type="molecule type" value="Genomic_DNA"/>
</dbReference>
<dbReference type="InterPro" id="IPR027417">
    <property type="entry name" value="P-loop_NTPase"/>
</dbReference>
<dbReference type="InterPro" id="IPR040632">
    <property type="entry name" value="Sulfotransfer_4"/>
</dbReference>
<sequence>MVRAIDALPTPAHVKPKKLIVLSAPRTGTHGLYEALKKLGHRPYHMVEVLGGGAPAIQIMTEAMNAKLFHEGTPYIRSLCDIDLLKIIIEMPFFMLRSILNAYPDAKFMLMERDPDKWAKSFFNSIGVASTRLSRLPMSIFKYFDSFIYSMDNFSTRMMIYWTNGFGVSDKGREALIENYSAYIAEVKRLVPPAQLKMFKLEDGFGSYMSRTLFRINVDANVDTIVE</sequence>
<protein>
    <recommendedName>
        <fullName evidence="3">Sulfotransferase domain-containing protein</fullName>
    </recommendedName>
</protein>
<comment type="caution">
    <text evidence="1">The sequence shown here is derived from an EMBL/GenBank/DDBJ whole genome shotgun (WGS) entry which is preliminary data.</text>
</comment>
<gene>
    <name evidence="1" type="ORF">RRF57_001564</name>
</gene>
<dbReference type="PANTHER" id="PTHR36978:SF4">
    <property type="entry name" value="P-LOOP CONTAINING NUCLEOSIDE TRIPHOSPHATE HYDROLASE PROTEIN"/>
    <property type="match status" value="1"/>
</dbReference>
<name>A0AAN7UCQ7_9PEZI</name>
<dbReference type="Pfam" id="PF17784">
    <property type="entry name" value="Sulfotransfer_4"/>
    <property type="match status" value="1"/>
</dbReference>
<proteinExistence type="predicted"/>
<evidence type="ECO:0000313" key="1">
    <source>
        <dbReference type="EMBL" id="KAK5625848.1"/>
    </source>
</evidence>
<organism evidence="1 2">
    <name type="scientific">Xylaria bambusicola</name>
    <dbReference type="NCBI Taxonomy" id="326684"/>
    <lineage>
        <taxon>Eukaryota</taxon>
        <taxon>Fungi</taxon>
        <taxon>Dikarya</taxon>
        <taxon>Ascomycota</taxon>
        <taxon>Pezizomycotina</taxon>
        <taxon>Sordariomycetes</taxon>
        <taxon>Xylariomycetidae</taxon>
        <taxon>Xylariales</taxon>
        <taxon>Xylariaceae</taxon>
        <taxon>Xylaria</taxon>
    </lineage>
</organism>
<evidence type="ECO:0000313" key="2">
    <source>
        <dbReference type="Proteomes" id="UP001305414"/>
    </source>
</evidence>